<evidence type="ECO:0000313" key="4">
    <source>
        <dbReference type="EMBL" id="TCP19839.1"/>
    </source>
</evidence>
<sequence>MKIALIAPSGVPFVVGGAEKLWWGLSGHVNRHSEHAMELIKLPSAEHDFWSIAASYERWSMLDLSHFDAVISTKYPAWMVQHPNHVVYLQHTLRGLYDTYPQGLPDKPQRLPGAALALWRLLEAPGCERARLPEIFARVRALQQDASIEPEALRALTALPGPLLRALVHKLDAVALQPGAIRAYFAISGVVARRKDYFPAGVAVQVLPHPSNLEGLHGGPSEFVFTASRLDAPKRIDLLVRAYRRSRTTVPLCIAGDGPQAADLRALAEGDARIRFVGRLNDDELVEHYSRAALVPFVPFDEDMGLITLEAMAAAKPVLTVADAGGVTEFVQDGVNGRIVAPQEAALADALDDLLADPERLRAMGEAAQRTAASVTWERTASALLAAAEQGLVRTSPASAAAAPGRALVPQRGPSARPRLLVVNTFGVYPPDNGGKKRLFYLYRGVAQWADVTLLNLGESGSSAQEHQFGPHYRQVCVAPSRRFEQREAQLTQTLQRSVTDIAALLYHGELTEYREAFVALAAQADVVVSAHMYLAPMVLAHWQGPVWYDAFNVEADMKAMVLGTPLPTPQDADTPVAPLDLRTPGAAQRAVQQVAAAEAQLVRRAARVWAVSEPDRARMAQLYGRATDQIEMAPNGTQLPADAWLESTRRAALKAQLGLGTRPLAVFVASLHGPNLPAADAVAALAQACPQWTFALVGSVCRHLDGQRLPANLLSLGVVPEGALTALLRAADVGLNPMESGSGTNLKMLDYAGHGLLIVSTPVGARGLAFVADTHYIEVPLPGFATALQALEPQVPAPHPALRTAARSLAEQVYAWESIARALAPGLPPECAVASH</sequence>
<dbReference type="GO" id="GO:0016757">
    <property type="term" value="F:glycosyltransferase activity"/>
    <property type="evidence" value="ECO:0007669"/>
    <property type="project" value="UniProtKB-KW"/>
</dbReference>
<proteinExistence type="predicted"/>
<comment type="caution">
    <text evidence="4">The sequence shown here is derived from an EMBL/GenBank/DDBJ whole genome shotgun (WGS) entry which is preliminary data.</text>
</comment>
<feature type="domain" description="Glycosyl transferase family 1" evidence="3">
    <location>
        <begin position="221"/>
        <end position="370"/>
    </location>
</feature>
<accession>A0A4R2NEU3</accession>
<dbReference type="Gene3D" id="3.40.50.2000">
    <property type="entry name" value="Glycogen Phosphorylase B"/>
    <property type="match status" value="4"/>
</dbReference>
<name>A0A4R2NEU3_9BURK</name>
<dbReference type="AlphaFoldDB" id="A0A4R2NEU3"/>
<dbReference type="RefSeq" id="WP_119012917.1">
    <property type="nucleotide sequence ID" value="NZ_QXNC01000010.1"/>
</dbReference>
<keyword evidence="5" id="KW-1185">Reference proteome</keyword>
<reference evidence="4 5" key="1">
    <citation type="submission" date="2019-03" db="EMBL/GenBank/DDBJ databases">
        <title>Genomic Encyclopedia of Type Strains, Phase IV (KMG-IV): sequencing the most valuable type-strain genomes for metagenomic binning, comparative biology and taxonomic classification.</title>
        <authorList>
            <person name="Goeker M."/>
        </authorList>
    </citation>
    <scope>NUCLEOTIDE SEQUENCE [LARGE SCALE GENOMIC DNA]</scope>
    <source>
        <strain evidence="4 5">DSM 1837</strain>
    </source>
</reference>
<dbReference type="Pfam" id="PF13692">
    <property type="entry name" value="Glyco_trans_1_4"/>
    <property type="match status" value="1"/>
</dbReference>
<dbReference type="Proteomes" id="UP000295182">
    <property type="component" value="Unassembled WGS sequence"/>
</dbReference>
<dbReference type="SUPFAM" id="SSF53756">
    <property type="entry name" value="UDP-Glycosyltransferase/glycogen phosphorylase"/>
    <property type="match status" value="2"/>
</dbReference>
<dbReference type="InterPro" id="IPR001296">
    <property type="entry name" value="Glyco_trans_1"/>
</dbReference>
<dbReference type="EMBL" id="SLXH01000003">
    <property type="protein sequence ID" value="TCP19839.1"/>
    <property type="molecule type" value="Genomic_DNA"/>
</dbReference>
<evidence type="ECO:0000313" key="5">
    <source>
        <dbReference type="Proteomes" id="UP000295182"/>
    </source>
</evidence>
<evidence type="ECO:0000259" key="3">
    <source>
        <dbReference type="Pfam" id="PF00534"/>
    </source>
</evidence>
<keyword evidence="2 4" id="KW-0808">Transferase</keyword>
<protein>
    <submittedName>
        <fullName evidence="4">Glycosyltransferase involved in cell wall biosynthesis</fullName>
    </submittedName>
</protein>
<dbReference type="CDD" id="cd03801">
    <property type="entry name" value="GT4_PimA-like"/>
    <property type="match status" value="1"/>
</dbReference>
<dbReference type="Pfam" id="PF00534">
    <property type="entry name" value="Glycos_transf_1"/>
    <property type="match status" value="1"/>
</dbReference>
<organism evidence="4 5">
    <name type="scientific">Simplicispira metamorpha</name>
    <dbReference type="NCBI Taxonomy" id="80881"/>
    <lineage>
        <taxon>Bacteria</taxon>
        <taxon>Pseudomonadati</taxon>
        <taxon>Pseudomonadota</taxon>
        <taxon>Betaproteobacteria</taxon>
        <taxon>Burkholderiales</taxon>
        <taxon>Comamonadaceae</taxon>
        <taxon>Simplicispira</taxon>
    </lineage>
</organism>
<gene>
    <name evidence="4" type="ORF">EV674_10369</name>
</gene>
<dbReference type="PANTHER" id="PTHR12526">
    <property type="entry name" value="GLYCOSYLTRANSFERASE"/>
    <property type="match status" value="1"/>
</dbReference>
<keyword evidence="1" id="KW-0328">Glycosyltransferase</keyword>
<evidence type="ECO:0000256" key="1">
    <source>
        <dbReference type="ARBA" id="ARBA00022676"/>
    </source>
</evidence>
<dbReference type="PANTHER" id="PTHR12526:SF510">
    <property type="entry name" value="D-INOSITOL 3-PHOSPHATE GLYCOSYLTRANSFERASE"/>
    <property type="match status" value="1"/>
</dbReference>
<dbReference type="OrthoDB" id="433681at2"/>
<evidence type="ECO:0000256" key="2">
    <source>
        <dbReference type="ARBA" id="ARBA00022679"/>
    </source>
</evidence>